<sequence>MREGLRSGKLSLNPRRDGKDKVSPSKIVQNGMKVSGSDLSCEGNLHLISSRVETEKQSSTLEIEKNEEEYVEDGEDVALVENERKRSLNGGEESEYGGVVKKMVKEEEVLDDEVPTGGRVLRSRLAVKSGADEGGGKGESESSFIGKCMGSDVGENKMVKVEKEENDQQVGGLMKLKKKRGRPPKVRKEETDLHAGGLEMNLKRKRGRPLGRPPKVKKEGIDLKVDALEMNLKRKRGRPLGRPPKAGKEEVDPLVGRSKKLKRGRGRPPKWKDSNGVLKAALDKKGKLGGSRKGEKDLKLRDSANWNVSTTSLYAEKRCNGKESNMKRFSPAKKNKYGKDLEIEDNASIELKSKIVQSSSVDKENKGEKVKQEDEEVEPGRFAAKQLVREKITELLFSAGWTVQYRPRFNRSYNDAVYVSPDGKTHWSVTLAYRVLKQRYEAGDGESKTYKAGFVFTPISEEEFSILKRVVSEKRAGKRKRQQKHGYGDKIGAIEKKRRKAGASLGGKSVKRRMKGKLLHEQDDSADTSQEVMPISVRDHKVRKTQSKKRCALLVRNNEEGVDLDVDGYIPYDGKRTVFSWMIDLGTVPLNGKVQYMNQRRTRVRLGGRITRDGIHCDCCREVIPIAKFEAHAGSNLCQPFQNIFIESGTSLLQCLLDSWNKQEKSECKGFHFVDVEGEDPNDDTCGICGDGGDLICCDTCPSTFHQSCLDIEKFPFGDWHCVYCSCKICGMVDGNAYQRHDDDVAAVSALLTCHLCEEKFHQSCILEKDAVNIDSNGPSFCGKKCQELFERLHMLHGVKHELEVGFSWTLIRRSDISPTELPPEVEWNSKLAVAFSIMDECFLPVIDHRSGVNLIHNIVYNCGSNFTRLNYSGFFTVILERGDEIISAASIRIHGNQLAEMPFIGTRYMYRRQGMCRRLLGAIESVLCSLNVEKLVIPAISELRGTWTSIFGFKPLDLSGKQKMRSMNMLVFPGIDMLQKSLLKHQFDEENLASTQGLVSTEHTVAHNSDLIHSAGSDLNVSIGAAVAHAHDLNQPAAVESGLHLPGRSGDMTGETIDLPKCVISQKCQVPVQLNDDNLEEDKTVMKPLDSICNANGPTEGIKEYHIAAAGSIISERTTEYDSLSDHNCISEVEGKLFPVPHIGFETSDCEKPCVSASGMDTENADCEIKTVDSIVQHKLNSYEETSVCHSAEYIMSQCRDVACVDRLKISTETVLHNLGATTRMSHDVKDIKPDGFQQLQDMGCVPESAERMLDTQEGKNSHAAVLCTSRALDGICPTSTEYSGSQVQPKTINIFCNKATLTIPPARMVHPTLPSVHQREQANTSGFPVECNVSPSCQGNRLDAHEVEISAAVEGKCHFSSEASLNSTRKPNIQTCMSNGVCMASELTCGSSEVTADGPGEERESSAINQTNVNSTDQDLILDGPEMKNKSSKRVEFGSQVDHIGVTKCNPKSSELSKSDSSITQCNSDSMCNLSSASDVALHCASGGGNSCGTPEVMVLSNRAS</sequence>
<keyword evidence="3 6" id="KW-0863">Zinc-finger</keyword>
<dbReference type="InterPro" id="IPR017956">
    <property type="entry name" value="AT_hook_DNA-bd_motif"/>
</dbReference>
<dbReference type="SMART" id="SM00384">
    <property type="entry name" value="AT_hook"/>
    <property type="match status" value="4"/>
</dbReference>
<keyword evidence="4" id="KW-0862">Zinc</keyword>
<feature type="domain" description="PHD-type" evidence="8">
    <location>
        <begin position="683"/>
        <end position="728"/>
    </location>
</feature>
<dbReference type="STRING" id="51240.A0A2I4HIV7"/>
<evidence type="ECO:0000313" key="12">
    <source>
        <dbReference type="RefSeq" id="XP_035551471.1"/>
    </source>
</evidence>
<dbReference type="RefSeq" id="XP_018856093.1">
    <property type="nucleotide sequence ID" value="XM_019000548.2"/>
</dbReference>
<organism evidence="9 11">
    <name type="scientific">Juglans regia</name>
    <name type="common">English walnut</name>
    <dbReference type="NCBI Taxonomy" id="51240"/>
    <lineage>
        <taxon>Eukaryota</taxon>
        <taxon>Viridiplantae</taxon>
        <taxon>Streptophyta</taxon>
        <taxon>Embryophyta</taxon>
        <taxon>Tracheophyta</taxon>
        <taxon>Spermatophyta</taxon>
        <taxon>Magnoliopsida</taxon>
        <taxon>eudicotyledons</taxon>
        <taxon>Gunneridae</taxon>
        <taxon>Pentapetalae</taxon>
        <taxon>rosids</taxon>
        <taxon>fabids</taxon>
        <taxon>Fagales</taxon>
        <taxon>Juglandaceae</taxon>
        <taxon>Juglans</taxon>
    </lineage>
</organism>
<evidence type="ECO:0000256" key="2">
    <source>
        <dbReference type="ARBA" id="ARBA00022723"/>
    </source>
</evidence>
<evidence type="ECO:0000256" key="5">
    <source>
        <dbReference type="ARBA" id="ARBA00023242"/>
    </source>
</evidence>
<dbReference type="KEGG" id="jre:109018392"/>
<dbReference type="Proteomes" id="UP000235220">
    <property type="component" value="Chromosome 11"/>
</dbReference>
<dbReference type="InterPro" id="IPR032308">
    <property type="entry name" value="TDBD"/>
</dbReference>
<feature type="compositionally biased region" description="Basic and acidic residues" evidence="7">
    <location>
        <begin position="281"/>
        <end position="298"/>
    </location>
</feature>
<dbReference type="OrthoDB" id="429143at2759"/>
<feature type="region of interest" description="Disordered" evidence="7">
    <location>
        <begin position="1"/>
        <end position="26"/>
    </location>
</feature>
<accession>A0A2I4HIV7</accession>
<dbReference type="InterPro" id="IPR056511">
    <property type="entry name" value="IDM1_C"/>
</dbReference>
<dbReference type="GO" id="GO:0008270">
    <property type="term" value="F:zinc ion binding"/>
    <property type="evidence" value="ECO:0007669"/>
    <property type="project" value="UniProtKB-KW"/>
</dbReference>
<dbReference type="GO" id="GO:0003677">
    <property type="term" value="F:DNA binding"/>
    <property type="evidence" value="ECO:0007669"/>
    <property type="project" value="InterPro"/>
</dbReference>
<dbReference type="InterPro" id="IPR019787">
    <property type="entry name" value="Znf_PHD-finger"/>
</dbReference>
<dbReference type="RefSeq" id="XP_035551471.1">
    <property type="nucleotide sequence ID" value="XM_035695578.1"/>
</dbReference>
<dbReference type="SUPFAM" id="SSF57903">
    <property type="entry name" value="FYVE/PHD zinc finger"/>
    <property type="match status" value="1"/>
</dbReference>
<dbReference type="PROSITE" id="PS50016">
    <property type="entry name" value="ZF_PHD_2"/>
    <property type="match status" value="1"/>
</dbReference>
<dbReference type="Pfam" id="PF00628">
    <property type="entry name" value="PHD"/>
    <property type="match status" value="1"/>
</dbReference>
<dbReference type="PANTHER" id="PTHR46309:SF1">
    <property type="entry name" value="PHD FINGER PROTEIN 12"/>
    <property type="match status" value="1"/>
</dbReference>
<dbReference type="InterPro" id="IPR013083">
    <property type="entry name" value="Znf_RING/FYVE/PHD"/>
</dbReference>
<dbReference type="SMART" id="SM00249">
    <property type="entry name" value="PHD"/>
    <property type="match status" value="2"/>
</dbReference>
<dbReference type="InterPro" id="IPR001965">
    <property type="entry name" value="Znf_PHD"/>
</dbReference>
<evidence type="ECO:0000256" key="6">
    <source>
        <dbReference type="PROSITE-ProRule" id="PRU00146"/>
    </source>
</evidence>
<evidence type="ECO:0000313" key="11">
    <source>
        <dbReference type="RefSeq" id="XP_018856098.1"/>
    </source>
</evidence>
<dbReference type="InterPro" id="IPR011011">
    <property type="entry name" value="Znf_FYVE_PHD"/>
</dbReference>
<evidence type="ECO:0000256" key="7">
    <source>
        <dbReference type="SAM" id="MobiDB-lite"/>
    </source>
</evidence>
<dbReference type="InterPro" id="IPR042163">
    <property type="entry name" value="PHF12"/>
</dbReference>
<dbReference type="PANTHER" id="PTHR46309">
    <property type="entry name" value="PHD FINGER PROTEIN 12"/>
    <property type="match status" value="1"/>
</dbReference>
<dbReference type="PRINTS" id="PR00929">
    <property type="entry name" value="ATHOOK"/>
</dbReference>
<feature type="compositionally biased region" description="Basic and acidic residues" evidence="7">
    <location>
        <begin position="14"/>
        <end position="23"/>
    </location>
</feature>
<comment type="subcellular location">
    <subcellularLocation>
        <location evidence="1">Nucleus</location>
    </subcellularLocation>
</comment>
<feature type="compositionally biased region" description="Basic residues" evidence="7">
    <location>
        <begin position="175"/>
        <end position="185"/>
    </location>
</feature>
<dbReference type="GeneID" id="109018392"/>
<dbReference type="Pfam" id="PF22970">
    <property type="entry name" value="DUF7028"/>
    <property type="match status" value="1"/>
</dbReference>
<keyword evidence="5" id="KW-0539">Nucleus</keyword>
<feature type="compositionally biased region" description="Basic and acidic residues" evidence="7">
    <location>
        <begin position="216"/>
        <end position="227"/>
    </location>
</feature>
<dbReference type="RefSeq" id="XP_018856098.1">
    <property type="nucleotide sequence ID" value="XM_019000553.2"/>
</dbReference>
<dbReference type="CDD" id="cd15532">
    <property type="entry name" value="PHD2_CHD_II"/>
    <property type="match status" value="1"/>
</dbReference>
<dbReference type="GO" id="GO:0005634">
    <property type="term" value="C:nucleus"/>
    <property type="evidence" value="ECO:0007669"/>
    <property type="project" value="UniProtKB-SubCell"/>
</dbReference>
<dbReference type="Gene3D" id="3.30.40.10">
    <property type="entry name" value="Zinc/RING finger domain, C3HC4 (zinc finger)"/>
    <property type="match status" value="1"/>
</dbReference>
<feature type="compositionally biased region" description="Basic and acidic residues" evidence="7">
    <location>
        <begin position="130"/>
        <end position="140"/>
    </location>
</feature>
<evidence type="ECO:0000313" key="10">
    <source>
        <dbReference type="RefSeq" id="XP_018856093.1"/>
    </source>
</evidence>
<name>A0A2I4HIV7_JUGRE</name>
<feature type="region of interest" description="Disordered" evidence="7">
    <location>
        <begin position="125"/>
        <end position="298"/>
    </location>
</feature>
<dbReference type="Pfam" id="PF16135">
    <property type="entry name" value="TDBD"/>
    <property type="match status" value="1"/>
</dbReference>
<feature type="compositionally biased region" description="Basic residues" evidence="7">
    <location>
        <begin position="257"/>
        <end position="269"/>
    </location>
</feature>
<protein>
    <submittedName>
        <fullName evidence="10 11">Uncharacterized protein LOC109018392</fullName>
    </submittedName>
</protein>
<evidence type="ECO:0000256" key="1">
    <source>
        <dbReference type="ARBA" id="ARBA00004123"/>
    </source>
</evidence>
<evidence type="ECO:0000313" key="9">
    <source>
        <dbReference type="Proteomes" id="UP000235220"/>
    </source>
</evidence>
<reference evidence="10 11" key="1">
    <citation type="submission" date="2025-04" db="UniProtKB">
        <authorList>
            <consortium name="RefSeq"/>
        </authorList>
    </citation>
    <scope>IDENTIFICATION</scope>
    <source>
        <tissue evidence="10 11">Leaves</tissue>
    </source>
</reference>
<dbReference type="InterPro" id="IPR016181">
    <property type="entry name" value="Acyl_CoA_acyltransferase"/>
</dbReference>
<keyword evidence="2" id="KW-0479">Metal-binding</keyword>
<dbReference type="InterPro" id="IPR054292">
    <property type="entry name" value="DUF7028"/>
</dbReference>
<dbReference type="SUPFAM" id="SSF55729">
    <property type="entry name" value="Acyl-CoA N-acyltransferases (Nat)"/>
    <property type="match status" value="1"/>
</dbReference>
<keyword evidence="9" id="KW-1185">Reference proteome</keyword>
<proteinExistence type="predicted"/>
<feature type="compositionally biased region" description="Basic and acidic residues" evidence="7">
    <location>
        <begin position="154"/>
        <end position="163"/>
    </location>
</feature>
<gene>
    <name evidence="10 11 12" type="primary">LOC109018392</name>
</gene>
<evidence type="ECO:0000256" key="4">
    <source>
        <dbReference type="ARBA" id="ARBA00022833"/>
    </source>
</evidence>
<dbReference type="GO" id="GO:0003714">
    <property type="term" value="F:transcription corepressor activity"/>
    <property type="evidence" value="ECO:0007669"/>
    <property type="project" value="InterPro"/>
</dbReference>
<evidence type="ECO:0000259" key="8">
    <source>
        <dbReference type="PROSITE" id="PS50016"/>
    </source>
</evidence>
<dbReference type="Pfam" id="PF23209">
    <property type="entry name" value="IDM1_C"/>
    <property type="match status" value="1"/>
</dbReference>
<evidence type="ECO:0000256" key="3">
    <source>
        <dbReference type="ARBA" id="ARBA00022771"/>
    </source>
</evidence>
<dbReference type="Gramene" id="Jr11_12450_p1">
    <property type="protein sequence ID" value="cds.Jr11_12450_p1"/>
    <property type="gene ID" value="Jr11_12450"/>
</dbReference>